<reference evidence="4" key="1">
    <citation type="submission" date="2018-08" db="EMBL/GenBank/DDBJ databases">
        <authorList>
            <person name="Im W.T."/>
        </authorList>
    </citation>
    <scope>NUCLEOTIDE SEQUENCE [LARGE SCALE GENOMIC DNA]</scope>
    <source>
        <strain evidence="4">LA-28</strain>
    </source>
</reference>
<keyword evidence="1" id="KW-0472">Membrane</keyword>
<dbReference type="Proteomes" id="UP000262379">
    <property type="component" value="Unassembled WGS sequence"/>
</dbReference>
<sequence>MSEKLYERSKRRFYRDGQRPLWRKLLDYLIAALVLFALILLVARLDEARQVTRSGAPIVNDGDSLTMDGVRIRLWGIDAPEFNQSCTLQGKIYSCGQNSRDALRTLIKGKSVDCRGSERDKYDRLLAVCTVGMIEINAAMVESGWALSYGGYEALEAKARKERKGIWAGEFERPRDWRQNPDHPAKPTDDFLAGLGDTLRRWLSSLLSRG</sequence>
<dbReference type="SUPFAM" id="SSF50199">
    <property type="entry name" value="Staphylococcal nuclease"/>
    <property type="match status" value="1"/>
</dbReference>
<evidence type="ECO:0000313" key="3">
    <source>
        <dbReference type="EMBL" id="RFC64886.1"/>
    </source>
</evidence>
<comment type="caution">
    <text evidence="3">The sequence shown here is derived from an EMBL/GenBank/DDBJ whole genome shotgun (WGS) entry which is preliminary data.</text>
</comment>
<keyword evidence="1" id="KW-1133">Transmembrane helix</keyword>
<proteinExistence type="predicted"/>
<evidence type="ECO:0000256" key="1">
    <source>
        <dbReference type="SAM" id="Phobius"/>
    </source>
</evidence>
<dbReference type="AlphaFoldDB" id="A0A371X6P7"/>
<dbReference type="InterPro" id="IPR035437">
    <property type="entry name" value="SNase_OB-fold_sf"/>
</dbReference>
<dbReference type="InterPro" id="IPR016071">
    <property type="entry name" value="Staphylococal_nuclease_OB-fold"/>
</dbReference>
<dbReference type="RefSeq" id="WP_116625329.1">
    <property type="nucleotide sequence ID" value="NZ_QURN01000016.1"/>
</dbReference>
<name>A0A371X6P7_9HYPH</name>
<evidence type="ECO:0000259" key="2">
    <source>
        <dbReference type="PROSITE" id="PS50830"/>
    </source>
</evidence>
<dbReference type="PROSITE" id="PS50830">
    <property type="entry name" value="TNASE_3"/>
    <property type="match status" value="1"/>
</dbReference>
<protein>
    <submittedName>
        <fullName evidence="3">Thermonuclease family protein</fullName>
    </submittedName>
</protein>
<dbReference type="PANTHER" id="PTHR12302">
    <property type="entry name" value="EBNA2 BINDING PROTEIN P100"/>
    <property type="match status" value="1"/>
</dbReference>
<gene>
    <name evidence="3" type="ORF">DY251_18195</name>
</gene>
<feature type="transmembrane region" description="Helical" evidence="1">
    <location>
        <begin position="21"/>
        <end position="43"/>
    </location>
</feature>
<feature type="domain" description="TNase-like" evidence="2">
    <location>
        <begin position="59"/>
        <end position="169"/>
    </location>
</feature>
<keyword evidence="4" id="KW-1185">Reference proteome</keyword>
<dbReference type="EMBL" id="QURN01000016">
    <property type="protein sequence ID" value="RFC64886.1"/>
    <property type="molecule type" value="Genomic_DNA"/>
</dbReference>
<dbReference type="SMART" id="SM00318">
    <property type="entry name" value="SNc"/>
    <property type="match status" value="1"/>
</dbReference>
<dbReference type="Pfam" id="PF00565">
    <property type="entry name" value="SNase"/>
    <property type="match status" value="1"/>
</dbReference>
<evidence type="ECO:0000313" key="4">
    <source>
        <dbReference type="Proteomes" id="UP000262379"/>
    </source>
</evidence>
<organism evidence="3 4">
    <name type="scientific">Mesorhizobium denitrificans</name>
    <dbReference type="NCBI Taxonomy" id="2294114"/>
    <lineage>
        <taxon>Bacteria</taxon>
        <taxon>Pseudomonadati</taxon>
        <taxon>Pseudomonadota</taxon>
        <taxon>Alphaproteobacteria</taxon>
        <taxon>Hyphomicrobiales</taxon>
        <taxon>Phyllobacteriaceae</taxon>
        <taxon>Mesorhizobium</taxon>
    </lineage>
</organism>
<accession>A0A371X6P7</accession>
<dbReference type="Gene3D" id="2.40.50.90">
    <property type="match status" value="1"/>
</dbReference>
<dbReference type="PANTHER" id="PTHR12302:SF26">
    <property type="entry name" value="BLR1266 PROTEIN"/>
    <property type="match status" value="1"/>
</dbReference>
<keyword evidence="1" id="KW-0812">Transmembrane</keyword>